<evidence type="ECO:0000256" key="9">
    <source>
        <dbReference type="ARBA" id="ARBA00023136"/>
    </source>
</evidence>
<dbReference type="CDD" id="cd00082">
    <property type="entry name" value="HisKA"/>
    <property type="match status" value="1"/>
</dbReference>
<keyword evidence="8 10" id="KW-1133">Transmembrane helix</keyword>
<evidence type="ECO:0000256" key="10">
    <source>
        <dbReference type="SAM" id="Phobius"/>
    </source>
</evidence>
<keyword evidence="9 10" id="KW-0472">Membrane</keyword>
<dbReference type="EMBL" id="MLCO01000050">
    <property type="protein sequence ID" value="ONG56170.1"/>
    <property type="molecule type" value="Genomic_DNA"/>
</dbReference>
<dbReference type="InterPro" id="IPR050428">
    <property type="entry name" value="TCS_sensor_his_kinase"/>
</dbReference>
<dbReference type="Pfam" id="PF02518">
    <property type="entry name" value="HATPase_c"/>
    <property type="match status" value="1"/>
</dbReference>
<dbReference type="InterPro" id="IPR003661">
    <property type="entry name" value="HisK_dim/P_dom"/>
</dbReference>
<dbReference type="GO" id="GO:0000155">
    <property type="term" value="F:phosphorelay sensor kinase activity"/>
    <property type="evidence" value="ECO:0007669"/>
    <property type="project" value="InterPro"/>
</dbReference>
<dbReference type="InterPro" id="IPR005467">
    <property type="entry name" value="His_kinase_dom"/>
</dbReference>
<evidence type="ECO:0000256" key="3">
    <source>
        <dbReference type="ARBA" id="ARBA00012438"/>
    </source>
</evidence>
<dbReference type="SUPFAM" id="SSF47384">
    <property type="entry name" value="Homodimeric domain of signal transducing histidine kinase"/>
    <property type="match status" value="1"/>
</dbReference>
<comment type="subcellular location">
    <subcellularLocation>
        <location evidence="2">Membrane</location>
    </subcellularLocation>
</comment>
<keyword evidence="4" id="KW-0597">Phosphoprotein</keyword>
<evidence type="ECO:0000256" key="7">
    <source>
        <dbReference type="ARBA" id="ARBA00022777"/>
    </source>
</evidence>
<dbReference type="AlphaFoldDB" id="A0A1V2H7J3"/>
<dbReference type="InterPro" id="IPR003594">
    <property type="entry name" value="HATPase_dom"/>
</dbReference>
<evidence type="ECO:0000256" key="2">
    <source>
        <dbReference type="ARBA" id="ARBA00004370"/>
    </source>
</evidence>
<reference evidence="12 13" key="1">
    <citation type="submission" date="2016-10" db="EMBL/GenBank/DDBJ databases">
        <title>Draft Genome sequence of Roseomonas sp. strain M3.</title>
        <authorList>
            <person name="Subhash Y."/>
            <person name="Lee S."/>
        </authorList>
    </citation>
    <scope>NUCLEOTIDE SEQUENCE [LARGE SCALE GENOMIC DNA]</scope>
    <source>
        <strain evidence="12 13">M3</strain>
    </source>
</reference>
<dbReference type="SUPFAM" id="SSF55874">
    <property type="entry name" value="ATPase domain of HSP90 chaperone/DNA topoisomerase II/histidine kinase"/>
    <property type="match status" value="1"/>
</dbReference>
<evidence type="ECO:0000259" key="11">
    <source>
        <dbReference type="PROSITE" id="PS50109"/>
    </source>
</evidence>
<dbReference type="PROSITE" id="PS50109">
    <property type="entry name" value="HIS_KIN"/>
    <property type="match status" value="1"/>
</dbReference>
<organism evidence="12 13">
    <name type="scientific">Teichococcus deserti</name>
    <dbReference type="NCBI Taxonomy" id="1817963"/>
    <lineage>
        <taxon>Bacteria</taxon>
        <taxon>Pseudomonadati</taxon>
        <taxon>Pseudomonadota</taxon>
        <taxon>Alphaproteobacteria</taxon>
        <taxon>Acetobacterales</taxon>
        <taxon>Roseomonadaceae</taxon>
        <taxon>Roseomonas</taxon>
    </lineage>
</organism>
<dbReference type="GO" id="GO:0016020">
    <property type="term" value="C:membrane"/>
    <property type="evidence" value="ECO:0007669"/>
    <property type="project" value="UniProtKB-SubCell"/>
</dbReference>
<dbReference type="EC" id="2.7.13.3" evidence="3"/>
<dbReference type="SMART" id="SM00387">
    <property type="entry name" value="HATPase_c"/>
    <property type="match status" value="1"/>
</dbReference>
<gene>
    <name evidence="12" type="ORF">BKE38_06595</name>
</gene>
<evidence type="ECO:0000256" key="5">
    <source>
        <dbReference type="ARBA" id="ARBA00022679"/>
    </source>
</evidence>
<evidence type="ECO:0000313" key="12">
    <source>
        <dbReference type="EMBL" id="ONG56170.1"/>
    </source>
</evidence>
<dbReference type="PANTHER" id="PTHR45436:SF5">
    <property type="entry name" value="SENSOR HISTIDINE KINASE TRCS"/>
    <property type="match status" value="1"/>
</dbReference>
<dbReference type="Gene3D" id="1.10.287.130">
    <property type="match status" value="1"/>
</dbReference>
<dbReference type="PANTHER" id="PTHR45436">
    <property type="entry name" value="SENSOR HISTIDINE KINASE YKOH"/>
    <property type="match status" value="1"/>
</dbReference>
<evidence type="ECO:0000256" key="8">
    <source>
        <dbReference type="ARBA" id="ARBA00022989"/>
    </source>
</evidence>
<sequence>MRKPRIRSLLLAANLLLLALPLGGLWMLRLYESALVRQTESELVAQGAVIAAAYRAAWRGLPAPPLPEARDWAPRGASLDLARDTVLPAPPEALPPMQPPEPQAQRAGALLQSVLVETQLVTLAAMRVMDRNGTVVASSREELGLSLAAQQEVALALAGHPASALRARVPTRSVPTHASSISRGAALRVFVVQPVLEQGAVIGAVLLSRTPATLDQILWGKRFEIGGLVLAVLLAAGALAVFIAYTVGRPIQAVAAQARAVAAGARVPLDRTRRSAVREADELWAAITAMAVTLEQRADYIGAFAAEVSHEFKTPLAALRGGLELLQEHGASMTEAERERFLAQAMGDVLRLDRLVRRLLELARAEAPQPRAPERCALAATLAAIVEPYAEAGLPVTLAGPAVEVAIGRDMLREVLANLLDNIRQHAGPGAECRISWEPDAAPGKIGILVADNGRGVTSGNAPRIFDRFFTTARNAGGTGLGLSIVRSRLEAAGGQIRLLPEGPGARFLITLPLA</sequence>
<dbReference type="Pfam" id="PF00512">
    <property type="entry name" value="HisKA"/>
    <property type="match status" value="1"/>
</dbReference>
<keyword evidence="6 10" id="KW-0812">Transmembrane</keyword>
<dbReference type="SMART" id="SM00388">
    <property type="entry name" value="HisKA"/>
    <property type="match status" value="1"/>
</dbReference>
<evidence type="ECO:0000256" key="4">
    <source>
        <dbReference type="ARBA" id="ARBA00022553"/>
    </source>
</evidence>
<comment type="caution">
    <text evidence="12">The sequence shown here is derived from an EMBL/GenBank/DDBJ whole genome shotgun (WGS) entry which is preliminary data.</text>
</comment>
<keyword evidence="5" id="KW-0808">Transferase</keyword>
<name>A0A1V2H7J3_9PROT</name>
<evidence type="ECO:0000256" key="6">
    <source>
        <dbReference type="ARBA" id="ARBA00022692"/>
    </source>
</evidence>
<proteinExistence type="predicted"/>
<keyword evidence="7" id="KW-0418">Kinase</keyword>
<keyword evidence="13" id="KW-1185">Reference proteome</keyword>
<dbReference type="PRINTS" id="PR00344">
    <property type="entry name" value="BCTRLSENSOR"/>
</dbReference>
<feature type="transmembrane region" description="Helical" evidence="10">
    <location>
        <begin position="228"/>
        <end position="247"/>
    </location>
</feature>
<feature type="domain" description="Histidine kinase" evidence="11">
    <location>
        <begin position="307"/>
        <end position="515"/>
    </location>
</feature>
<dbReference type="RefSeq" id="WP_076956585.1">
    <property type="nucleotide sequence ID" value="NZ_MLCO01000050.1"/>
</dbReference>
<protein>
    <recommendedName>
        <fullName evidence="3">histidine kinase</fullName>
        <ecNumber evidence="3">2.7.13.3</ecNumber>
    </recommendedName>
</protein>
<dbReference type="Gene3D" id="3.30.565.10">
    <property type="entry name" value="Histidine kinase-like ATPase, C-terminal domain"/>
    <property type="match status" value="1"/>
</dbReference>
<dbReference type="InterPro" id="IPR036097">
    <property type="entry name" value="HisK_dim/P_sf"/>
</dbReference>
<dbReference type="InterPro" id="IPR036890">
    <property type="entry name" value="HATPase_C_sf"/>
</dbReference>
<comment type="catalytic activity">
    <reaction evidence="1">
        <text>ATP + protein L-histidine = ADP + protein N-phospho-L-histidine.</text>
        <dbReference type="EC" id="2.7.13.3"/>
    </reaction>
</comment>
<dbReference type="Gene3D" id="6.10.340.10">
    <property type="match status" value="1"/>
</dbReference>
<accession>A0A1V2H7J3</accession>
<evidence type="ECO:0000313" key="13">
    <source>
        <dbReference type="Proteomes" id="UP000188879"/>
    </source>
</evidence>
<dbReference type="Proteomes" id="UP000188879">
    <property type="component" value="Unassembled WGS sequence"/>
</dbReference>
<dbReference type="InterPro" id="IPR004358">
    <property type="entry name" value="Sig_transdc_His_kin-like_C"/>
</dbReference>
<evidence type="ECO:0000256" key="1">
    <source>
        <dbReference type="ARBA" id="ARBA00000085"/>
    </source>
</evidence>